<proteinExistence type="predicted"/>
<dbReference type="GO" id="GO:0031398">
    <property type="term" value="P:positive regulation of protein ubiquitination"/>
    <property type="evidence" value="ECO:0007669"/>
    <property type="project" value="TreeGrafter"/>
</dbReference>
<dbReference type="Gene3D" id="1.20.1280.50">
    <property type="match status" value="1"/>
</dbReference>
<gene>
    <name evidence="2" type="ORF">BDA99DRAFT_357169</name>
</gene>
<sequence>MTINKDLLMTMPIEIQYSIFGQLSLQERIQLCHVCKLWQTAILNAPGTWKTLSLKIVEQKIEPNLQPYEAYIKRDNVKEIKIDGEICDTKVTDYLVSLKCNKLNDVYLKVGRLTRVNAFKLLDMCGPSLTRVILILDDYIYPTSTKQNASPDFFLRHCRNLKQFTFVGYIKEPEQYNPSRLLTNVKHQHLTDLSLEISNMYNGPGTLDFFKATPKLERLGISLLNVLPTANESFPEQLLQHCPELKTLHLLGEEDNKLEIRELHTITPIQYEQRGIAELYFNDFLYVEDDEPGCTNRILRPFIPHIHNTVQVLSLGGVTDEYDDNLMQYLSNFDYPSLKHLILNWDVLTAEGENGLHRFFQIIAGNLTIIEIKYYANFVDDVLLGLIATHAQHLECIEFTGGGAYTSKGLQQFLETMTHPQRTLRNLALDHVKQVDAHILHMISTSKLCVINDLKLLIDVSKTFVEDIERFLDDMVEAGKRMNFLHLTLSSIVDPGDFVESKRGKGFLKRLNTVASAFDLVVSSSFPHLNKEDEYTTIKITHDDYQSDNF</sequence>
<comment type="caution">
    <text evidence="2">The sequence shown here is derived from an EMBL/GenBank/DDBJ whole genome shotgun (WGS) entry which is preliminary data.</text>
</comment>
<dbReference type="InterPro" id="IPR001810">
    <property type="entry name" value="F-box_dom"/>
</dbReference>
<dbReference type="Proteomes" id="UP001209540">
    <property type="component" value="Unassembled WGS sequence"/>
</dbReference>
<dbReference type="PANTHER" id="PTHR20933:SF4">
    <property type="entry name" value="F-BOX INVOLVED IN POLYQ PATHOGENESIS, ISOFORM A"/>
    <property type="match status" value="1"/>
</dbReference>
<dbReference type="SUPFAM" id="SSF81383">
    <property type="entry name" value="F-box domain"/>
    <property type="match status" value="1"/>
</dbReference>
<dbReference type="Pfam" id="PF12937">
    <property type="entry name" value="F-box-like"/>
    <property type="match status" value="1"/>
</dbReference>
<keyword evidence="3" id="KW-1185">Reference proteome</keyword>
<evidence type="ECO:0000313" key="3">
    <source>
        <dbReference type="Proteomes" id="UP001209540"/>
    </source>
</evidence>
<evidence type="ECO:0000259" key="1">
    <source>
        <dbReference type="PROSITE" id="PS50181"/>
    </source>
</evidence>
<dbReference type="PROSITE" id="PS50181">
    <property type="entry name" value="FBOX"/>
    <property type="match status" value="1"/>
</dbReference>
<evidence type="ECO:0000313" key="2">
    <source>
        <dbReference type="EMBL" id="KAI9268159.1"/>
    </source>
</evidence>
<accession>A0AAD5PFX5</accession>
<dbReference type="PANTHER" id="PTHR20933">
    <property type="entry name" value="F-BOX ONLY PROTEIN 33"/>
    <property type="match status" value="1"/>
</dbReference>
<protein>
    <recommendedName>
        <fullName evidence="1">F-box domain-containing protein</fullName>
    </recommendedName>
</protein>
<reference evidence="2" key="1">
    <citation type="journal article" date="2022" name="IScience">
        <title>Evolution of zygomycete secretomes and the origins of terrestrial fungal ecologies.</title>
        <authorList>
            <person name="Chang Y."/>
            <person name="Wang Y."/>
            <person name="Mondo S."/>
            <person name="Ahrendt S."/>
            <person name="Andreopoulos W."/>
            <person name="Barry K."/>
            <person name="Beard J."/>
            <person name="Benny G.L."/>
            <person name="Blankenship S."/>
            <person name="Bonito G."/>
            <person name="Cuomo C."/>
            <person name="Desiro A."/>
            <person name="Gervers K.A."/>
            <person name="Hundley H."/>
            <person name="Kuo A."/>
            <person name="LaButti K."/>
            <person name="Lang B.F."/>
            <person name="Lipzen A."/>
            <person name="O'Donnell K."/>
            <person name="Pangilinan J."/>
            <person name="Reynolds N."/>
            <person name="Sandor L."/>
            <person name="Smith M.E."/>
            <person name="Tsang A."/>
            <person name="Grigoriev I.V."/>
            <person name="Stajich J.E."/>
            <person name="Spatafora J.W."/>
        </authorList>
    </citation>
    <scope>NUCLEOTIDE SEQUENCE</scope>
    <source>
        <strain evidence="2">RSA 2281</strain>
    </source>
</reference>
<reference evidence="2" key="2">
    <citation type="submission" date="2023-02" db="EMBL/GenBank/DDBJ databases">
        <authorList>
            <consortium name="DOE Joint Genome Institute"/>
            <person name="Mondo S.J."/>
            <person name="Chang Y."/>
            <person name="Wang Y."/>
            <person name="Ahrendt S."/>
            <person name="Andreopoulos W."/>
            <person name="Barry K."/>
            <person name="Beard J."/>
            <person name="Benny G.L."/>
            <person name="Blankenship S."/>
            <person name="Bonito G."/>
            <person name="Cuomo C."/>
            <person name="Desiro A."/>
            <person name="Gervers K.A."/>
            <person name="Hundley H."/>
            <person name="Kuo A."/>
            <person name="LaButti K."/>
            <person name="Lang B.F."/>
            <person name="Lipzen A."/>
            <person name="O'Donnell K."/>
            <person name="Pangilinan J."/>
            <person name="Reynolds N."/>
            <person name="Sandor L."/>
            <person name="Smith M.W."/>
            <person name="Tsang A."/>
            <person name="Grigoriev I.V."/>
            <person name="Stajich J.E."/>
            <person name="Spatafora J.W."/>
        </authorList>
    </citation>
    <scope>NUCLEOTIDE SEQUENCE</scope>
    <source>
        <strain evidence="2">RSA 2281</strain>
    </source>
</reference>
<dbReference type="InterPro" id="IPR036047">
    <property type="entry name" value="F-box-like_dom_sf"/>
</dbReference>
<name>A0AAD5PFX5_9FUNG</name>
<dbReference type="Gene3D" id="3.80.10.10">
    <property type="entry name" value="Ribonuclease Inhibitor"/>
    <property type="match status" value="1"/>
</dbReference>
<dbReference type="SUPFAM" id="SSF52047">
    <property type="entry name" value="RNI-like"/>
    <property type="match status" value="1"/>
</dbReference>
<dbReference type="EMBL" id="JAIXMP010000009">
    <property type="protein sequence ID" value="KAI9268159.1"/>
    <property type="molecule type" value="Genomic_DNA"/>
</dbReference>
<organism evidence="2 3">
    <name type="scientific">Phascolomyces articulosus</name>
    <dbReference type="NCBI Taxonomy" id="60185"/>
    <lineage>
        <taxon>Eukaryota</taxon>
        <taxon>Fungi</taxon>
        <taxon>Fungi incertae sedis</taxon>
        <taxon>Mucoromycota</taxon>
        <taxon>Mucoromycotina</taxon>
        <taxon>Mucoromycetes</taxon>
        <taxon>Mucorales</taxon>
        <taxon>Lichtheimiaceae</taxon>
        <taxon>Phascolomyces</taxon>
    </lineage>
</organism>
<dbReference type="AlphaFoldDB" id="A0AAD5PFX5"/>
<dbReference type="InterPro" id="IPR032675">
    <property type="entry name" value="LRR_dom_sf"/>
</dbReference>
<dbReference type="SMART" id="SM00256">
    <property type="entry name" value="FBOX"/>
    <property type="match status" value="1"/>
</dbReference>
<feature type="domain" description="F-box" evidence="1">
    <location>
        <begin position="5"/>
        <end position="52"/>
    </location>
</feature>